<dbReference type="Gene3D" id="3.90.550.10">
    <property type="entry name" value="Spore Coat Polysaccharide Biosynthesis Protein SpsA, Chain A"/>
    <property type="match status" value="1"/>
</dbReference>
<evidence type="ECO:0000256" key="2">
    <source>
        <dbReference type="ARBA" id="ARBA00023277"/>
    </source>
</evidence>
<reference evidence="4 5" key="1">
    <citation type="submission" date="2010-12" db="EMBL/GenBank/DDBJ databases">
        <title>Whole genome sequence of Anaerolinea thermophila UNI-1.</title>
        <authorList>
            <person name="Narita-Yamada S."/>
            <person name="Kishi E."/>
            <person name="Watanabe Y."/>
            <person name="Takasaki K."/>
            <person name="Ankai A."/>
            <person name="Oguchi A."/>
            <person name="Fukui S."/>
            <person name="Takahashi M."/>
            <person name="Yashiro I."/>
            <person name="Hosoyama A."/>
            <person name="Sekiguchi Y."/>
            <person name="Hanada S."/>
            <person name="Fujita N."/>
        </authorList>
    </citation>
    <scope>NUCLEOTIDE SEQUENCE [LARGE SCALE GENOMIC DNA]</scope>
    <source>
        <strain evidence="5">DSM 14523 / JCM 11388 / NBRC 100420 / UNI-1</strain>
    </source>
</reference>
<dbReference type="InterPro" id="IPR005836">
    <property type="entry name" value="ADP_Glu_pyroP_CS"/>
</dbReference>
<feature type="domain" description="Nucleotidyl transferase" evidence="3">
    <location>
        <begin position="2"/>
        <end position="226"/>
    </location>
</feature>
<dbReference type="OrthoDB" id="9803871at2"/>
<gene>
    <name evidence="4" type="ordered locus">ANT_17060</name>
</gene>
<dbReference type="PROSITE" id="PS00810">
    <property type="entry name" value="ADP_GLC_PYROPHOSPH_3"/>
    <property type="match status" value="1"/>
</dbReference>
<dbReference type="HOGENOM" id="CLU_029499_2_0_0"/>
<evidence type="ECO:0000259" key="3">
    <source>
        <dbReference type="Pfam" id="PF00483"/>
    </source>
</evidence>
<sequence>MKAVVLAGGKGTRLAPYTRIIPKPMLPVGDRAILEIMLLQMKRAGIEEVILTVGHLSGLMKAYFQDGQQLGLRICYSYESHPLGTAGPLALIEGLEETFLVTNGDVLTTLSLTDLIKFHDQSGGIATIATHRRKVFIDLGVIHVNGGHEIVDYIEKPTLEYQVSMGIYVFEPRVLRYITKGEYLDFPDLVKNLLAVGEKVVAYPFDGYWKDLGRPDDYEQANLDFEQIRNQILPEEPTWNGEYL</sequence>
<dbReference type="GO" id="GO:0005978">
    <property type="term" value="P:glycogen biosynthetic process"/>
    <property type="evidence" value="ECO:0007669"/>
    <property type="project" value="InterPro"/>
</dbReference>
<dbReference type="KEGG" id="atm:ANT_17060"/>
<dbReference type="GO" id="GO:0008878">
    <property type="term" value="F:glucose-1-phosphate adenylyltransferase activity"/>
    <property type="evidence" value="ECO:0007669"/>
    <property type="project" value="InterPro"/>
</dbReference>
<keyword evidence="4" id="KW-0808">Transferase</keyword>
<dbReference type="Pfam" id="PF00483">
    <property type="entry name" value="NTP_transferase"/>
    <property type="match status" value="1"/>
</dbReference>
<dbReference type="FunCoup" id="E8N5L8">
    <property type="interactions" value="89"/>
</dbReference>
<dbReference type="eggNOG" id="COG1208">
    <property type="taxonomic scope" value="Bacteria"/>
</dbReference>
<dbReference type="EMBL" id="AP012029">
    <property type="protein sequence ID" value="BAJ63732.1"/>
    <property type="molecule type" value="Genomic_DNA"/>
</dbReference>
<proteinExistence type="predicted"/>
<dbReference type="STRING" id="926569.ANT_17060"/>
<dbReference type="InterPro" id="IPR050486">
    <property type="entry name" value="Mannose-1P_guanyltransferase"/>
</dbReference>
<keyword evidence="2" id="KW-0119">Carbohydrate metabolism</keyword>
<organism evidence="4 5">
    <name type="scientific">Anaerolinea thermophila (strain DSM 14523 / JCM 11388 / NBRC 100420 / UNI-1)</name>
    <dbReference type="NCBI Taxonomy" id="926569"/>
    <lineage>
        <taxon>Bacteria</taxon>
        <taxon>Bacillati</taxon>
        <taxon>Chloroflexota</taxon>
        <taxon>Anaerolineae</taxon>
        <taxon>Anaerolineales</taxon>
        <taxon>Anaerolineaceae</taxon>
        <taxon>Anaerolinea</taxon>
    </lineage>
</organism>
<dbReference type="RefSeq" id="WP_013560111.1">
    <property type="nucleotide sequence ID" value="NC_014960.1"/>
</dbReference>
<evidence type="ECO:0000313" key="4">
    <source>
        <dbReference type="EMBL" id="BAJ63732.1"/>
    </source>
</evidence>
<dbReference type="InterPro" id="IPR029044">
    <property type="entry name" value="Nucleotide-diphossugar_trans"/>
</dbReference>
<keyword evidence="1" id="KW-0321">Glycogen metabolism</keyword>
<dbReference type="AlphaFoldDB" id="E8N5L8"/>
<dbReference type="Proteomes" id="UP000008922">
    <property type="component" value="Chromosome"/>
</dbReference>
<dbReference type="InParanoid" id="E8N5L8"/>
<evidence type="ECO:0000256" key="1">
    <source>
        <dbReference type="ARBA" id="ARBA00022600"/>
    </source>
</evidence>
<protein>
    <submittedName>
        <fullName evidence="4">Nucleotidyl transferase</fullName>
    </submittedName>
</protein>
<name>E8N5L8_ANATU</name>
<keyword evidence="5" id="KW-1185">Reference proteome</keyword>
<dbReference type="SUPFAM" id="SSF53448">
    <property type="entry name" value="Nucleotide-diphospho-sugar transferases"/>
    <property type="match status" value="1"/>
</dbReference>
<accession>E8N5L8</accession>
<evidence type="ECO:0000313" key="5">
    <source>
        <dbReference type="Proteomes" id="UP000008922"/>
    </source>
</evidence>
<dbReference type="PANTHER" id="PTHR22572">
    <property type="entry name" value="SUGAR-1-PHOSPHATE GUANYL TRANSFERASE"/>
    <property type="match status" value="1"/>
</dbReference>
<dbReference type="InterPro" id="IPR005835">
    <property type="entry name" value="NTP_transferase_dom"/>
</dbReference>